<evidence type="ECO:0000256" key="1">
    <source>
        <dbReference type="SAM" id="SignalP"/>
    </source>
</evidence>
<evidence type="ECO:0000313" key="2">
    <source>
        <dbReference type="EMBL" id="KAF2194092.1"/>
    </source>
</evidence>
<feature type="signal peptide" evidence="1">
    <location>
        <begin position="1"/>
        <end position="19"/>
    </location>
</feature>
<accession>A0A6A6ESY4</accession>
<protein>
    <submittedName>
        <fullName evidence="2">Uncharacterized protein</fullName>
    </submittedName>
</protein>
<dbReference type="OrthoDB" id="10347528at2759"/>
<dbReference type="EMBL" id="ML994612">
    <property type="protein sequence ID" value="KAF2194092.1"/>
    <property type="molecule type" value="Genomic_DNA"/>
</dbReference>
<evidence type="ECO:0000313" key="3">
    <source>
        <dbReference type="Proteomes" id="UP000800200"/>
    </source>
</evidence>
<sequence>MRLVIPLSAIAGLLPLAIARVADEKMYAGPCRTLEIQLGKNVCAYCDWQSTPLNCNDKGRWDMCLDKKIPNPCAANEVLYLSARNTVSNFKDPICSNVCPGKRCYTDTLTYKDQCCACPPGWKPKILGPYCANGVGIGSTQFCVGCKGAGEKLVWNATKKGWECVME</sequence>
<keyword evidence="1" id="KW-0732">Signal</keyword>
<organism evidence="2 3">
    <name type="scientific">Zopfia rhizophila CBS 207.26</name>
    <dbReference type="NCBI Taxonomy" id="1314779"/>
    <lineage>
        <taxon>Eukaryota</taxon>
        <taxon>Fungi</taxon>
        <taxon>Dikarya</taxon>
        <taxon>Ascomycota</taxon>
        <taxon>Pezizomycotina</taxon>
        <taxon>Dothideomycetes</taxon>
        <taxon>Dothideomycetes incertae sedis</taxon>
        <taxon>Zopfiaceae</taxon>
        <taxon>Zopfia</taxon>
    </lineage>
</organism>
<dbReference type="Proteomes" id="UP000800200">
    <property type="component" value="Unassembled WGS sequence"/>
</dbReference>
<proteinExistence type="predicted"/>
<gene>
    <name evidence="2" type="ORF">K469DRAFT_689151</name>
</gene>
<keyword evidence="3" id="KW-1185">Reference proteome</keyword>
<name>A0A6A6ESY4_9PEZI</name>
<dbReference type="AlphaFoldDB" id="A0A6A6ESY4"/>
<feature type="chain" id="PRO_5025422351" evidence="1">
    <location>
        <begin position="20"/>
        <end position="167"/>
    </location>
</feature>
<reference evidence="2" key="1">
    <citation type="journal article" date="2020" name="Stud. Mycol.">
        <title>101 Dothideomycetes genomes: a test case for predicting lifestyles and emergence of pathogens.</title>
        <authorList>
            <person name="Haridas S."/>
            <person name="Albert R."/>
            <person name="Binder M."/>
            <person name="Bloem J."/>
            <person name="Labutti K."/>
            <person name="Salamov A."/>
            <person name="Andreopoulos B."/>
            <person name="Baker S."/>
            <person name="Barry K."/>
            <person name="Bills G."/>
            <person name="Bluhm B."/>
            <person name="Cannon C."/>
            <person name="Castanera R."/>
            <person name="Culley D."/>
            <person name="Daum C."/>
            <person name="Ezra D."/>
            <person name="Gonzalez J."/>
            <person name="Henrissat B."/>
            <person name="Kuo A."/>
            <person name="Liang C."/>
            <person name="Lipzen A."/>
            <person name="Lutzoni F."/>
            <person name="Magnuson J."/>
            <person name="Mondo S."/>
            <person name="Nolan M."/>
            <person name="Ohm R."/>
            <person name="Pangilinan J."/>
            <person name="Park H.-J."/>
            <person name="Ramirez L."/>
            <person name="Alfaro M."/>
            <person name="Sun H."/>
            <person name="Tritt A."/>
            <person name="Yoshinaga Y."/>
            <person name="Zwiers L.-H."/>
            <person name="Turgeon B."/>
            <person name="Goodwin S."/>
            <person name="Spatafora J."/>
            <person name="Crous P."/>
            <person name="Grigoriev I."/>
        </authorList>
    </citation>
    <scope>NUCLEOTIDE SEQUENCE</scope>
    <source>
        <strain evidence="2">CBS 207.26</strain>
    </source>
</reference>